<keyword evidence="1" id="KW-1133">Transmembrane helix</keyword>
<proteinExistence type="predicted"/>
<protein>
    <submittedName>
        <fullName evidence="2">Uncharacterized protein</fullName>
    </submittedName>
</protein>
<feature type="transmembrane region" description="Helical" evidence="1">
    <location>
        <begin position="20"/>
        <end position="40"/>
    </location>
</feature>
<keyword evidence="1" id="KW-0472">Membrane</keyword>
<evidence type="ECO:0000313" key="3">
    <source>
        <dbReference type="Proteomes" id="UP000198923"/>
    </source>
</evidence>
<dbReference type="AlphaFoldDB" id="A0A1G8D1R1"/>
<evidence type="ECO:0000313" key="2">
    <source>
        <dbReference type="EMBL" id="SDH51738.1"/>
    </source>
</evidence>
<gene>
    <name evidence="2" type="ORF">SAMN05421505_11765</name>
</gene>
<evidence type="ECO:0000256" key="1">
    <source>
        <dbReference type="SAM" id="Phobius"/>
    </source>
</evidence>
<accession>A0A1G8D1R1</accession>
<name>A0A1G8D1R1_9ACTN</name>
<organism evidence="2 3">
    <name type="scientific">Sinosporangium album</name>
    <dbReference type="NCBI Taxonomy" id="504805"/>
    <lineage>
        <taxon>Bacteria</taxon>
        <taxon>Bacillati</taxon>
        <taxon>Actinomycetota</taxon>
        <taxon>Actinomycetes</taxon>
        <taxon>Streptosporangiales</taxon>
        <taxon>Streptosporangiaceae</taxon>
        <taxon>Sinosporangium</taxon>
    </lineage>
</organism>
<keyword evidence="3" id="KW-1185">Reference proteome</keyword>
<dbReference type="RefSeq" id="WP_176955536.1">
    <property type="nucleotide sequence ID" value="NZ_FNCN01000017.1"/>
</dbReference>
<dbReference type="EMBL" id="FNCN01000017">
    <property type="protein sequence ID" value="SDH51738.1"/>
    <property type="molecule type" value="Genomic_DNA"/>
</dbReference>
<reference evidence="2 3" key="1">
    <citation type="submission" date="2016-10" db="EMBL/GenBank/DDBJ databases">
        <authorList>
            <person name="de Groot N.N."/>
        </authorList>
    </citation>
    <scope>NUCLEOTIDE SEQUENCE [LARGE SCALE GENOMIC DNA]</scope>
    <source>
        <strain evidence="2 3">CPCC 201354</strain>
    </source>
</reference>
<keyword evidence="1" id="KW-0812">Transmembrane</keyword>
<dbReference type="Proteomes" id="UP000198923">
    <property type="component" value="Unassembled WGS sequence"/>
</dbReference>
<sequence length="58" mass="6164">MRMLDVAHSPLMPTLWDFALVLLGLVGVVAVTTAIVLAVVRMLGGTRPGPLEPLPLPF</sequence>
<dbReference type="STRING" id="504805.SAMN05421505_11765"/>